<evidence type="ECO:0000313" key="2">
    <source>
        <dbReference type="EMBL" id="HIV98909.1"/>
    </source>
</evidence>
<sequence>MRKLLAFLLMALFLLSSCAQSKSVFMPKEEKEEKNGVNLYFLMGPFFSFIEKTGEDFYLSVPDDGINRLKMNRYSSGDSVILQETKNNITIRIYTDHVFYIYSHYWGNTEYYDSLSSSPLFNKS</sequence>
<dbReference type="EMBL" id="DXHU01000016">
    <property type="protein sequence ID" value="HIV98909.1"/>
    <property type="molecule type" value="Genomic_DNA"/>
</dbReference>
<comment type="caution">
    <text evidence="2">The sequence shown here is derived from an EMBL/GenBank/DDBJ whole genome shotgun (WGS) entry which is preliminary data.</text>
</comment>
<feature type="signal peptide" evidence="1">
    <location>
        <begin position="1"/>
        <end position="21"/>
    </location>
</feature>
<feature type="chain" id="PRO_5038973377" description="DUF2846 domain-containing protein" evidence="1">
    <location>
        <begin position="22"/>
        <end position="124"/>
    </location>
</feature>
<gene>
    <name evidence="2" type="ORF">IAB12_03925</name>
</gene>
<dbReference type="PROSITE" id="PS51257">
    <property type="entry name" value="PROKAR_LIPOPROTEIN"/>
    <property type="match status" value="1"/>
</dbReference>
<reference evidence="2" key="1">
    <citation type="journal article" date="2021" name="PeerJ">
        <title>Extensive microbial diversity within the chicken gut microbiome revealed by metagenomics and culture.</title>
        <authorList>
            <person name="Gilroy R."/>
            <person name="Ravi A."/>
            <person name="Getino M."/>
            <person name="Pursley I."/>
            <person name="Horton D.L."/>
            <person name="Alikhan N.F."/>
            <person name="Baker D."/>
            <person name="Gharbi K."/>
            <person name="Hall N."/>
            <person name="Watson M."/>
            <person name="Adriaenssens E.M."/>
            <person name="Foster-Nyarko E."/>
            <person name="Jarju S."/>
            <person name="Secka A."/>
            <person name="Antonio M."/>
            <person name="Oren A."/>
            <person name="Chaudhuri R.R."/>
            <person name="La Ragione R."/>
            <person name="Hildebrand F."/>
            <person name="Pallen M.J."/>
        </authorList>
    </citation>
    <scope>NUCLEOTIDE SEQUENCE</scope>
    <source>
        <strain evidence="2">Gambia11-129</strain>
    </source>
</reference>
<protein>
    <recommendedName>
        <fullName evidence="4">DUF2846 domain-containing protein</fullName>
    </recommendedName>
</protein>
<evidence type="ECO:0008006" key="4">
    <source>
        <dbReference type="Google" id="ProtNLM"/>
    </source>
</evidence>
<keyword evidence="1" id="KW-0732">Signal</keyword>
<evidence type="ECO:0000256" key="1">
    <source>
        <dbReference type="SAM" id="SignalP"/>
    </source>
</evidence>
<name>A0A9D1TMQ8_9SPIO</name>
<proteinExistence type="predicted"/>
<accession>A0A9D1TMQ8</accession>
<organism evidence="2 3">
    <name type="scientific">Candidatus Ornithospirochaeta avicola</name>
    <dbReference type="NCBI Taxonomy" id="2840896"/>
    <lineage>
        <taxon>Bacteria</taxon>
        <taxon>Pseudomonadati</taxon>
        <taxon>Spirochaetota</taxon>
        <taxon>Spirochaetia</taxon>
        <taxon>Spirochaetales</taxon>
        <taxon>Spirochaetaceae</taxon>
        <taxon>Spirochaetaceae incertae sedis</taxon>
        <taxon>Candidatus Ornithospirochaeta</taxon>
    </lineage>
</organism>
<dbReference type="AlphaFoldDB" id="A0A9D1TMQ8"/>
<reference evidence="2" key="2">
    <citation type="submission" date="2021-04" db="EMBL/GenBank/DDBJ databases">
        <authorList>
            <person name="Gilroy R."/>
        </authorList>
    </citation>
    <scope>NUCLEOTIDE SEQUENCE</scope>
    <source>
        <strain evidence="2">Gambia11-129</strain>
    </source>
</reference>
<evidence type="ECO:0000313" key="3">
    <source>
        <dbReference type="Proteomes" id="UP000823936"/>
    </source>
</evidence>
<dbReference type="Proteomes" id="UP000823936">
    <property type="component" value="Unassembled WGS sequence"/>
</dbReference>